<proteinExistence type="predicted"/>
<evidence type="ECO:0000256" key="1">
    <source>
        <dbReference type="ARBA" id="ARBA00022729"/>
    </source>
</evidence>
<dbReference type="PANTHER" id="PTHR30006:SF2">
    <property type="entry name" value="ABC TRANSPORTER SUBSTRATE-BINDING PROTEIN"/>
    <property type="match status" value="1"/>
</dbReference>
<evidence type="ECO:0000256" key="2">
    <source>
        <dbReference type="SAM" id="MobiDB-lite"/>
    </source>
</evidence>
<dbReference type="RefSeq" id="WP_376948394.1">
    <property type="nucleotide sequence ID" value="NZ_CP171449.1"/>
</dbReference>
<dbReference type="PANTHER" id="PTHR30006">
    <property type="entry name" value="THIAMINE-BINDING PERIPLASMIC PROTEIN-RELATED"/>
    <property type="match status" value="1"/>
</dbReference>
<comment type="caution">
    <text evidence="3">The sequence shown here is derived from an EMBL/GenBank/DDBJ whole genome shotgun (WGS) entry which is preliminary data.</text>
</comment>
<dbReference type="SUPFAM" id="SSF53850">
    <property type="entry name" value="Periplasmic binding protein-like II"/>
    <property type="match status" value="1"/>
</dbReference>
<sequence length="365" mass="39969">MDQTTRRSKEVSVTTPQHITADTAHHALPTPDALGGLDLLGRMPIPLRRAFKAGIDQTLAAQRAAGGESLNCCCLGGGEWYSPFDTLATERDPARLPGMLVSTIYQDILSPGLLAHYAPGPDTHPLPALHPACAVAGLADPLGVFRVFSVIPFVWLVDKRRLKGRQPLRGWSDLLDPQWAGEIVFGGWRPNPQVPYQDYNAYLLLMLYLEFGQAGLQAFAGNVRHLQHNVRTATQAGSNSQDVGAIAVLPWLQAELCPRRERTVVLWPEDGALAMPIGYLLKPGQEQRLAPLVDYLHGARLGAVLARNCYPPTGLATAGAFPPGARLKWPGWEFFRRHDFDAEQRRAVELFFAAGRTQGGLHLCN</sequence>
<dbReference type="EMBL" id="JBHLSS010000125">
    <property type="protein sequence ID" value="MFC0711562.1"/>
    <property type="molecule type" value="Genomic_DNA"/>
</dbReference>
<dbReference type="Pfam" id="PF13343">
    <property type="entry name" value="SBP_bac_6"/>
    <property type="match status" value="1"/>
</dbReference>
<keyword evidence="1" id="KW-0732">Signal</keyword>
<feature type="region of interest" description="Disordered" evidence="2">
    <location>
        <begin position="1"/>
        <end position="27"/>
    </location>
</feature>
<name>A0ABV6SPW3_AZOPA</name>
<organism evidence="3 4">
    <name type="scientific">Azorhizophilus paspali</name>
    <name type="common">Azotobacter paspali</name>
    <dbReference type="NCBI Taxonomy" id="69963"/>
    <lineage>
        <taxon>Bacteria</taxon>
        <taxon>Pseudomonadati</taxon>
        <taxon>Pseudomonadota</taxon>
        <taxon>Gammaproteobacteria</taxon>
        <taxon>Pseudomonadales</taxon>
        <taxon>Pseudomonadaceae</taxon>
        <taxon>Azorhizophilus</taxon>
    </lineage>
</organism>
<feature type="compositionally biased region" description="Basic and acidic residues" evidence="2">
    <location>
        <begin position="1"/>
        <end position="10"/>
    </location>
</feature>
<dbReference type="Proteomes" id="UP001589891">
    <property type="component" value="Unassembled WGS sequence"/>
</dbReference>
<evidence type="ECO:0000313" key="3">
    <source>
        <dbReference type="EMBL" id="MFC0711562.1"/>
    </source>
</evidence>
<reference evidence="3 4" key="1">
    <citation type="submission" date="2024-09" db="EMBL/GenBank/DDBJ databases">
        <authorList>
            <person name="Sun Q."/>
            <person name="Mori K."/>
        </authorList>
    </citation>
    <scope>NUCLEOTIDE SEQUENCE [LARGE SCALE GENOMIC DNA]</scope>
    <source>
        <strain evidence="3 4">NCAIM B.01794</strain>
    </source>
</reference>
<gene>
    <name evidence="3" type="ORF">ACFFGX_19120</name>
</gene>
<keyword evidence="4" id="KW-1185">Reference proteome</keyword>
<accession>A0ABV6SPW3</accession>
<protein>
    <submittedName>
        <fullName evidence="3">ABC transporter substrate-binding protein</fullName>
    </submittedName>
</protein>
<feature type="compositionally biased region" description="Polar residues" evidence="2">
    <location>
        <begin position="11"/>
        <end position="20"/>
    </location>
</feature>
<dbReference type="Gene3D" id="3.40.190.10">
    <property type="entry name" value="Periplasmic binding protein-like II"/>
    <property type="match status" value="2"/>
</dbReference>
<evidence type="ECO:0000313" key="4">
    <source>
        <dbReference type="Proteomes" id="UP001589891"/>
    </source>
</evidence>